<comment type="caution">
    <text evidence="1">The sequence shown here is derived from an EMBL/GenBank/DDBJ whole genome shotgun (WGS) entry which is preliminary data.</text>
</comment>
<reference evidence="1" key="1">
    <citation type="journal article" date="2020" name="mSystems">
        <title>Genome- and Community-Level Interaction Insights into Carbon Utilization and Element Cycling Functions of Hydrothermarchaeota in Hydrothermal Sediment.</title>
        <authorList>
            <person name="Zhou Z."/>
            <person name="Liu Y."/>
            <person name="Xu W."/>
            <person name="Pan J."/>
            <person name="Luo Z.H."/>
            <person name="Li M."/>
        </authorList>
    </citation>
    <scope>NUCLEOTIDE SEQUENCE [LARGE SCALE GENOMIC DNA]</scope>
    <source>
        <strain evidence="1">SpSt-611</strain>
    </source>
</reference>
<protein>
    <submittedName>
        <fullName evidence="1">Uncharacterized protein</fullName>
    </submittedName>
</protein>
<sequence length="171" mass="19344">MERDPLDLLREKGISLWGLSLYMGLPESRLRRVLKDKKHFEDFQACYPVWAVWLSRYLGRKVLYPRLGEQSLRPLRDEEGALREGVALPVGSPGVAVYRPSFGDKAYLILPPEKPYPKGAVYLDVPYLLVEGRKVVPEPGPPPKDKRAVPFARLVEVVPAQDLLVVSPEDL</sequence>
<evidence type="ECO:0000313" key="1">
    <source>
        <dbReference type="EMBL" id="HGN85150.1"/>
    </source>
</evidence>
<accession>A0A7V4AM55</accession>
<organism evidence="1">
    <name type="scientific">Thermus tengchongensis</name>
    <dbReference type="NCBI Taxonomy" id="1214928"/>
    <lineage>
        <taxon>Bacteria</taxon>
        <taxon>Thermotogati</taxon>
        <taxon>Deinococcota</taxon>
        <taxon>Deinococci</taxon>
        <taxon>Thermales</taxon>
        <taxon>Thermaceae</taxon>
        <taxon>Thermus</taxon>
    </lineage>
</organism>
<dbReference type="EMBL" id="DTAB01000183">
    <property type="protein sequence ID" value="HGN85150.1"/>
    <property type="molecule type" value="Genomic_DNA"/>
</dbReference>
<name>A0A7V4AM55_9DEIN</name>
<gene>
    <name evidence="1" type="ORF">ENT80_03120</name>
</gene>
<dbReference type="AlphaFoldDB" id="A0A7V4AM55"/>
<proteinExistence type="predicted"/>